<dbReference type="PANTHER" id="PTHR16128:SF5">
    <property type="entry name" value="FAD_NAD(P)-BINDING OXIDOREDUCTASE FAMILY PROTEIN"/>
    <property type="match status" value="1"/>
</dbReference>
<dbReference type="RefSeq" id="WP_149400676.1">
    <property type="nucleotide sequence ID" value="NZ_BIXY01000012.1"/>
</dbReference>
<proteinExistence type="predicted"/>
<keyword evidence="3" id="KW-1185">Reference proteome</keyword>
<dbReference type="InterPro" id="IPR036188">
    <property type="entry name" value="FAD/NAD-bd_sf"/>
</dbReference>
<dbReference type="GO" id="GO:0016491">
    <property type="term" value="F:oxidoreductase activity"/>
    <property type="evidence" value="ECO:0007669"/>
    <property type="project" value="InterPro"/>
</dbReference>
<dbReference type="EMBL" id="BIXY01000012">
    <property type="protein sequence ID" value="GCF07664.1"/>
    <property type="molecule type" value="Genomic_DNA"/>
</dbReference>
<protein>
    <submittedName>
        <fullName evidence="2">FAD-dependent oxidoreductase</fullName>
    </submittedName>
</protein>
<evidence type="ECO:0000313" key="2">
    <source>
        <dbReference type="EMBL" id="GCF07664.1"/>
    </source>
</evidence>
<dbReference type="AlphaFoldDB" id="A0A5A5T9T1"/>
<dbReference type="Pfam" id="PF01593">
    <property type="entry name" value="Amino_oxidase"/>
    <property type="match status" value="1"/>
</dbReference>
<dbReference type="Pfam" id="PF13450">
    <property type="entry name" value="NAD_binding_8"/>
    <property type="match status" value="1"/>
</dbReference>
<organism evidence="2 3">
    <name type="scientific">Dictyobacter arantiisoli</name>
    <dbReference type="NCBI Taxonomy" id="2014874"/>
    <lineage>
        <taxon>Bacteria</taxon>
        <taxon>Bacillati</taxon>
        <taxon>Chloroflexota</taxon>
        <taxon>Ktedonobacteria</taxon>
        <taxon>Ktedonobacterales</taxon>
        <taxon>Dictyobacteraceae</taxon>
        <taxon>Dictyobacter</taxon>
    </lineage>
</organism>
<dbReference type="PANTHER" id="PTHR16128">
    <property type="entry name" value="FAD/NAD(P)-BINDING OXIDOREDUCTASE FAMILY PROTEIN"/>
    <property type="match status" value="1"/>
</dbReference>
<dbReference type="Proteomes" id="UP000322530">
    <property type="component" value="Unassembled WGS sequence"/>
</dbReference>
<sequence>MRSVAIVGAGLSGLAAAHTLLDVDNTDNSYSVTLFEKSNEVGGRAATRTRAGFIYDHGAQYIKEGTPLSLSLITERFRAPDLIDIQKPIWIFDGDGHIQEGDQKQNQEQKLNYRSGLVTLACQMAKGLSIQLETRIKRVQRIPTGWQLFDDAGTEYGPFDSLLITLPAPQASQLIQRSQLDQALQSSIIQQLGAARYNPLISVILGYQVQPRVRPYYALVNTDKQHAISWLAWEHEKSPERVPPGAGLLLVQMAPAYSKQHMETAALTVIEDVERQVSTLLQEDLPEPVFTDLQHWRYALPAEKADAQTLNALTLPQGLAFCGDAFVGGRLHLALEHGIAVSQQLIATHR</sequence>
<evidence type="ECO:0000259" key="1">
    <source>
        <dbReference type="Pfam" id="PF01593"/>
    </source>
</evidence>
<evidence type="ECO:0000313" key="3">
    <source>
        <dbReference type="Proteomes" id="UP000322530"/>
    </source>
</evidence>
<feature type="domain" description="Amine oxidase" evidence="1">
    <location>
        <begin position="103"/>
        <end position="346"/>
    </location>
</feature>
<comment type="caution">
    <text evidence="2">The sequence shown here is derived from an EMBL/GenBank/DDBJ whole genome shotgun (WGS) entry which is preliminary data.</text>
</comment>
<dbReference type="InterPro" id="IPR002937">
    <property type="entry name" value="Amino_oxidase"/>
</dbReference>
<dbReference type="SUPFAM" id="SSF51905">
    <property type="entry name" value="FAD/NAD(P)-binding domain"/>
    <property type="match status" value="1"/>
</dbReference>
<dbReference type="Gene3D" id="3.90.660.10">
    <property type="match status" value="1"/>
</dbReference>
<gene>
    <name evidence="2" type="ORF">KDI_12280</name>
</gene>
<reference evidence="2 3" key="1">
    <citation type="submission" date="2019-01" db="EMBL/GenBank/DDBJ databases">
        <title>Draft genome sequence of Dictyobacter sp. Uno17.</title>
        <authorList>
            <person name="Wang C.M."/>
            <person name="Zheng Y."/>
            <person name="Sakai Y."/>
            <person name="Abe K."/>
            <person name="Yokota A."/>
            <person name="Yabe S."/>
        </authorList>
    </citation>
    <scope>NUCLEOTIDE SEQUENCE [LARGE SCALE GENOMIC DNA]</scope>
    <source>
        <strain evidence="2 3">Uno17</strain>
    </source>
</reference>
<dbReference type="Gene3D" id="3.50.50.60">
    <property type="entry name" value="FAD/NAD(P)-binding domain"/>
    <property type="match status" value="1"/>
</dbReference>
<name>A0A5A5T9T1_9CHLR</name>
<dbReference type="OrthoDB" id="5792777at2"/>
<accession>A0A5A5T9T1</accession>